<comment type="subcellular location">
    <subcellularLocation>
        <location evidence="1 7">Membrane</location>
        <topology evidence="1 7">Peripheral membrane protein</topology>
    </subcellularLocation>
</comment>
<keyword evidence="3 7" id="KW-0813">Transport</keyword>
<evidence type="ECO:0000256" key="4">
    <source>
        <dbReference type="ARBA" id="ARBA00022892"/>
    </source>
</evidence>
<keyword evidence="6 7" id="KW-0472">Membrane</keyword>
<dbReference type="EMBL" id="JAPWDQ010000001">
    <property type="protein sequence ID" value="KAJ5495964.1"/>
    <property type="molecule type" value="Genomic_DNA"/>
</dbReference>
<dbReference type="Proteomes" id="UP001148312">
    <property type="component" value="Unassembled WGS sequence"/>
</dbReference>
<dbReference type="GO" id="GO:0005774">
    <property type="term" value="C:vacuolar membrane"/>
    <property type="evidence" value="ECO:0007669"/>
    <property type="project" value="TreeGrafter"/>
</dbReference>
<evidence type="ECO:0000256" key="1">
    <source>
        <dbReference type="ARBA" id="ARBA00004170"/>
    </source>
</evidence>
<evidence type="ECO:0000313" key="9">
    <source>
        <dbReference type="Proteomes" id="UP001148312"/>
    </source>
</evidence>
<protein>
    <submittedName>
        <fullName evidence="8">Tetratricopeptide-like helical</fullName>
    </submittedName>
</protein>
<proteinExistence type="inferred from homology"/>
<dbReference type="CDD" id="cd15832">
    <property type="entry name" value="SNAP"/>
    <property type="match status" value="1"/>
</dbReference>
<evidence type="ECO:0000256" key="5">
    <source>
        <dbReference type="ARBA" id="ARBA00022927"/>
    </source>
</evidence>
<gene>
    <name evidence="8" type="ORF">N7539_001080</name>
</gene>
<name>A0A9W9XPF9_9EURO</name>
<reference evidence="8" key="2">
    <citation type="journal article" date="2023" name="IMA Fungus">
        <title>Comparative genomic study of the Penicillium genus elucidates a diverse pangenome and 15 lateral gene transfer events.</title>
        <authorList>
            <person name="Petersen C."/>
            <person name="Sorensen T."/>
            <person name="Nielsen M.R."/>
            <person name="Sondergaard T.E."/>
            <person name="Sorensen J.L."/>
            <person name="Fitzpatrick D.A."/>
            <person name="Frisvad J.C."/>
            <person name="Nielsen K.L."/>
        </authorList>
    </citation>
    <scope>NUCLEOTIDE SEQUENCE</scope>
    <source>
        <strain evidence="8">IBT 30728</strain>
    </source>
</reference>
<dbReference type="PANTHER" id="PTHR13768:SF8">
    <property type="entry name" value="ALPHA-SOLUBLE NSF ATTACHMENT PROTEIN"/>
    <property type="match status" value="1"/>
</dbReference>
<evidence type="ECO:0000313" key="8">
    <source>
        <dbReference type="EMBL" id="KAJ5495964.1"/>
    </source>
</evidence>
<comment type="caution">
    <text evidence="8">The sequence shown here is derived from an EMBL/GenBank/DDBJ whole genome shotgun (WGS) entry which is preliminary data.</text>
</comment>
<dbReference type="GO" id="GO:0019905">
    <property type="term" value="F:syntaxin binding"/>
    <property type="evidence" value="ECO:0007669"/>
    <property type="project" value="TreeGrafter"/>
</dbReference>
<dbReference type="InterPro" id="IPR011990">
    <property type="entry name" value="TPR-like_helical_dom_sf"/>
</dbReference>
<keyword evidence="5 7" id="KW-0653">Protein transport</keyword>
<dbReference type="Pfam" id="PF14938">
    <property type="entry name" value="SNAP"/>
    <property type="match status" value="2"/>
</dbReference>
<dbReference type="FunFam" id="1.25.40.10:FF:000049">
    <property type="entry name" value="Alpha-soluble NSF attachment protein-like"/>
    <property type="match status" value="1"/>
</dbReference>
<dbReference type="RefSeq" id="XP_056794977.1">
    <property type="nucleotide sequence ID" value="XM_056930684.1"/>
</dbReference>
<evidence type="ECO:0000256" key="6">
    <source>
        <dbReference type="ARBA" id="ARBA00023136"/>
    </source>
</evidence>
<keyword evidence="4 7" id="KW-0931">ER-Golgi transport</keyword>
<dbReference type="InterPro" id="IPR000744">
    <property type="entry name" value="NSF_attach"/>
</dbReference>
<reference evidence="8" key="1">
    <citation type="submission" date="2022-12" db="EMBL/GenBank/DDBJ databases">
        <authorList>
            <person name="Petersen C."/>
        </authorList>
    </citation>
    <scope>NUCLEOTIDE SEQUENCE</scope>
    <source>
        <strain evidence="8">IBT 30728</strain>
    </source>
</reference>
<comment type="similarity">
    <text evidence="2 7">Belongs to the SNAP family.</text>
</comment>
<dbReference type="GeneID" id="81620933"/>
<comment type="function">
    <text evidence="7">Required for vesicular transport between the endoplasmic reticulum and the Golgi apparatus.</text>
</comment>
<dbReference type="Gene3D" id="1.25.40.10">
    <property type="entry name" value="Tetratricopeptide repeat domain"/>
    <property type="match status" value="2"/>
</dbReference>
<dbReference type="GO" id="GO:0005483">
    <property type="term" value="F:soluble NSF attachment protein activity"/>
    <property type="evidence" value="ECO:0007669"/>
    <property type="project" value="UniProtKB-ARBA"/>
</dbReference>
<organism evidence="8 9">
    <name type="scientific">Penicillium diatomitis</name>
    <dbReference type="NCBI Taxonomy" id="2819901"/>
    <lineage>
        <taxon>Eukaryota</taxon>
        <taxon>Fungi</taxon>
        <taxon>Dikarya</taxon>
        <taxon>Ascomycota</taxon>
        <taxon>Pezizomycotina</taxon>
        <taxon>Eurotiomycetes</taxon>
        <taxon>Eurotiomycetidae</taxon>
        <taxon>Eurotiales</taxon>
        <taxon>Aspergillaceae</taxon>
        <taxon>Penicillium</taxon>
    </lineage>
</organism>
<evidence type="ECO:0000256" key="3">
    <source>
        <dbReference type="ARBA" id="ARBA00022448"/>
    </source>
</evidence>
<dbReference type="AlphaFoldDB" id="A0A9W9XPF9"/>
<sequence>MAQDPRALLQKADKALSGASGGFSWFGGRAEKYENAADLFTQAANAFRVQKMSKRVLPPPAQNRPRLPADPRRVAIPPSSLKIILNESFHATDKEAGQAFEKAAAIQTQNLNEPDDAANTLQEAFKVYRKSDPEDAARVLTSAINHYVLRGNLRRAATQQQYLAELYEAEVGDMKKALEAYEKAAEWFEGDNAEALANKHYLKVADLAALEGDYYKSITNYERIARQSIANNLMKWSVKDYLLKAGICHLATKDMVEATRALETYREIDPSFSSTREHQLLVDLLQAVEGGDQEAFADKLFQFDQLSKLDKWKTTLLLRVKNNIEEAEEDFS</sequence>
<dbReference type="PANTHER" id="PTHR13768">
    <property type="entry name" value="SOLUBLE NSF ATTACHMENT PROTEIN SNAP"/>
    <property type="match status" value="1"/>
</dbReference>
<keyword evidence="9" id="KW-1185">Reference proteome</keyword>
<dbReference type="GO" id="GO:0035494">
    <property type="term" value="P:SNARE complex disassembly"/>
    <property type="evidence" value="ECO:0007669"/>
    <property type="project" value="TreeGrafter"/>
</dbReference>
<accession>A0A9W9XPF9</accession>
<dbReference type="GO" id="GO:0031201">
    <property type="term" value="C:SNARE complex"/>
    <property type="evidence" value="ECO:0007669"/>
    <property type="project" value="TreeGrafter"/>
</dbReference>
<evidence type="ECO:0000256" key="7">
    <source>
        <dbReference type="RuleBase" id="RU367013"/>
    </source>
</evidence>
<dbReference type="GO" id="GO:0006886">
    <property type="term" value="P:intracellular protein transport"/>
    <property type="evidence" value="ECO:0007669"/>
    <property type="project" value="UniProtKB-UniRule"/>
</dbReference>
<evidence type="ECO:0000256" key="2">
    <source>
        <dbReference type="ARBA" id="ARBA00010050"/>
    </source>
</evidence>
<dbReference type="SUPFAM" id="SSF48452">
    <property type="entry name" value="TPR-like"/>
    <property type="match status" value="1"/>
</dbReference>